<dbReference type="PANTHER" id="PTHR48081">
    <property type="entry name" value="AB HYDROLASE SUPERFAMILY PROTEIN C4A8.06C"/>
    <property type="match status" value="1"/>
</dbReference>
<dbReference type="PROSITE" id="PS01174">
    <property type="entry name" value="LIPASE_GDXG_SER"/>
    <property type="match status" value="1"/>
</dbReference>
<dbReference type="InterPro" id="IPR013094">
    <property type="entry name" value="AB_hydrolase_3"/>
</dbReference>
<dbReference type="Pfam" id="PF07859">
    <property type="entry name" value="Abhydrolase_3"/>
    <property type="match status" value="1"/>
</dbReference>
<feature type="domain" description="Alpha/beta hydrolase fold-3" evidence="4">
    <location>
        <begin position="38"/>
        <end position="239"/>
    </location>
</feature>
<evidence type="ECO:0000313" key="5">
    <source>
        <dbReference type="EMBL" id="MBB3036892.1"/>
    </source>
</evidence>
<dbReference type="SUPFAM" id="SSF53474">
    <property type="entry name" value="alpha/beta-Hydrolases"/>
    <property type="match status" value="1"/>
</dbReference>
<proteinExistence type="inferred from homology"/>
<dbReference type="InterPro" id="IPR033140">
    <property type="entry name" value="Lipase_GDXG_put_SER_AS"/>
</dbReference>
<keyword evidence="2" id="KW-0378">Hydrolase</keyword>
<dbReference type="PANTHER" id="PTHR48081:SF30">
    <property type="entry name" value="ACETYL-HYDROLASE LIPR-RELATED"/>
    <property type="match status" value="1"/>
</dbReference>
<dbReference type="InterPro" id="IPR050300">
    <property type="entry name" value="GDXG_lipolytic_enzyme"/>
</dbReference>
<protein>
    <submittedName>
        <fullName evidence="5">Acetyl esterase/lipase</fullName>
    </submittedName>
</protein>
<dbReference type="InterPro" id="IPR029058">
    <property type="entry name" value="AB_hydrolase_fold"/>
</dbReference>
<comment type="caution">
    <text evidence="5">The sequence shown here is derived from an EMBL/GenBank/DDBJ whole genome shotgun (WGS) entry which is preliminary data.</text>
</comment>
<evidence type="ECO:0000256" key="1">
    <source>
        <dbReference type="ARBA" id="ARBA00010515"/>
    </source>
</evidence>
<organism evidence="5 6">
    <name type="scientific">Hoyosella altamirensis</name>
    <dbReference type="NCBI Taxonomy" id="616997"/>
    <lineage>
        <taxon>Bacteria</taxon>
        <taxon>Bacillati</taxon>
        <taxon>Actinomycetota</taxon>
        <taxon>Actinomycetes</taxon>
        <taxon>Mycobacteriales</taxon>
        <taxon>Hoyosellaceae</taxon>
        <taxon>Hoyosella</taxon>
    </lineage>
</organism>
<dbReference type="Proteomes" id="UP000567922">
    <property type="component" value="Unassembled WGS sequence"/>
</dbReference>
<evidence type="ECO:0000256" key="3">
    <source>
        <dbReference type="PROSITE-ProRule" id="PRU10038"/>
    </source>
</evidence>
<feature type="active site" evidence="3">
    <location>
        <position position="112"/>
    </location>
</feature>
<dbReference type="EMBL" id="JACHWS010000001">
    <property type="protein sequence ID" value="MBB3036892.1"/>
    <property type="molecule type" value="Genomic_DNA"/>
</dbReference>
<evidence type="ECO:0000259" key="4">
    <source>
        <dbReference type="Pfam" id="PF07859"/>
    </source>
</evidence>
<reference evidence="5 6" key="1">
    <citation type="submission" date="2020-08" db="EMBL/GenBank/DDBJ databases">
        <title>Sequencing the genomes of 1000 actinobacteria strains.</title>
        <authorList>
            <person name="Klenk H.-P."/>
        </authorList>
    </citation>
    <scope>NUCLEOTIDE SEQUENCE [LARGE SCALE GENOMIC DNA]</scope>
    <source>
        <strain evidence="5 6">DSM 45258</strain>
    </source>
</reference>
<dbReference type="Gene3D" id="3.40.50.1820">
    <property type="entry name" value="alpha/beta hydrolase"/>
    <property type="match status" value="1"/>
</dbReference>
<dbReference type="AlphaFoldDB" id="A0A839RJ85"/>
<dbReference type="GO" id="GO:0004806">
    <property type="term" value="F:triacylglycerol lipase activity"/>
    <property type="evidence" value="ECO:0007669"/>
    <property type="project" value="TreeGrafter"/>
</dbReference>
<evidence type="ECO:0000313" key="6">
    <source>
        <dbReference type="Proteomes" id="UP000567922"/>
    </source>
</evidence>
<gene>
    <name evidence="5" type="ORF">FHU29_001326</name>
</gene>
<keyword evidence="6" id="KW-1185">Reference proteome</keyword>
<name>A0A839RJ85_9ACTN</name>
<comment type="similarity">
    <text evidence="1">Belongs to the 'GDXG' lipolytic enzyme family.</text>
</comment>
<sequence>MGVLGPPLRGTRVEQVRSGAVRGEWVRGPGVTQSDRAIFYIHGSGYVVCSARTHRGLASRLSQASGAPVFTVDYRLAPEHSFPAAAQDIETAYRWLLGQGYVSDQIVVAGDSAGGHLAVDLFIENARTQTPQPSAAVLFSPLIDLSLSLAEAKERTRRDPMISAENARKLVSLYTGRHPADHPRIKLGLAAGTALPPLLVQAGGEEMLSADAEYLRALVTQTGGSCELEIWPGQMHVFQALPRLIPEARPALRRAGHFITRAWSSSDLSLNEQAG</sequence>
<accession>A0A839RJ85</accession>
<evidence type="ECO:0000256" key="2">
    <source>
        <dbReference type="ARBA" id="ARBA00022801"/>
    </source>
</evidence>
<dbReference type="RefSeq" id="WP_279347090.1">
    <property type="nucleotide sequence ID" value="NZ_BDDI01000018.1"/>
</dbReference>